<dbReference type="PRINTS" id="PR00420">
    <property type="entry name" value="RNGMNOXGNASE"/>
</dbReference>
<feature type="domain" description="FAD-binding" evidence="5">
    <location>
        <begin position="5"/>
        <end position="374"/>
    </location>
</feature>
<organism evidence="6 7">
    <name type="scientific">Sodalis praecaptivus</name>
    <dbReference type="NCBI Taxonomy" id="1239307"/>
    <lineage>
        <taxon>Bacteria</taxon>
        <taxon>Pseudomonadati</taxon>
        <taxon>Pseudomonadota</taxon>
        <taxon>Gammaproteobacteria</taxon>
        <taxon>Enterobacterales</taxon>
        <taxon>Bruguierivoracaceae</taxon>
        <taxon>Sodalis</taxon>
    </lineage>
</organism>
<dbReference type="EMBL" id="CP006570">
    <property type="protein sequence ID" value="AHF79335.1"/>
    <property type="molecule type" value="Genomic_DNA"/>
</dbReference>
<dbReference type="SUPFAM" id="SSF51905">
    <property type="entry name" value="FAD/NAD(P)-binding domain"/>
    <property type="match status" value="1"/>
</dbReference>
<dbReference type="Gene3D" id="3.40.30.120">
    <property type="match status" value="1"/>
</dbReference>
<evidence type="ECO:0000313" key="7">
    <source>
        <dbReference type="Proteomes" id="UP000019028"/>
    </source>
</evidence>
<comment type="cofactor">
    <cofactor evidence="1">
        <name>FAD</name>
        <dbReference type="ChEBI" id="CHEBI:57692"/>
    </cofactor>
</comment>
<evidence type="ECO:0000256" key="4">
    <source>
        <dbReference type="SAM" id="MobiDB-lite"/>
    </source>
</evidence>
<dbReference type="HOGENOM" id="CLU_009665_20_3_6"/>
<dbReference type="PANTHER" id="PTHR43004:SF19">
    <property type="entry name" value="BINDING MONOOXYGENASE, PUTATIVE (JCVI)-RELATED"/>
    <property type="match status" value="1"/>
</dbReference>
<evidence type="ECO:0000313" key="6">
    <source>
        <dbReference type="EMBL" id="AHF79335.1"/>
    </source>
</evidence>
<dbReference type="PANTHER" id="PTHR43004">
    <property type="entry name" value="TRK SYSTEM POTASSIUM UPTAKE PROTEIN"/>
    <property type="match status" value="1"/>
</dbReference>
<evidence type="ECO:0000256" key="1">
    <source>
        <dbReference type="ARBA" id="ARBA00001974"/>
    </source>
</evidence>
<dbReference type="AlphaFoldDB" id="W0I4E7"/>
<dbReference type="GO" id="GO:0071949">
    <property type="term" value="F:FAD binding"/>
    <property type="evidence" value="ECO:0007669"/>
    <property type="project" value="InterPro"/>
</dbReference>
<accession>W0I4E7</accession>
<dbReference type="Proteomes" id="UP000019028">
    <property type="component" value="Plasmid pHS1"/>
</dbReference>
<keyword evidence="2" id="KW-0285">Flavoprotein</keyword>
<evidence type="ECO:0000256" key="2">
    <source>
        <dbReference type="ARBA" id="ARBA00022630"/>
    </source>
</evidence>
<dbReference type="Gene3D" id="3.50.50.60">
    <property type="entry name" value="FAD/NAD(P)-binding domain"/>
    <property type="match status" value="1"/>
</dbReference>
<name>W0I4E7_9GAMM</name>
<keyword evidence="7" id="KW-1185">Reference proteome</keyword>
<sequence length="574" mass="61871">MQHTDCDVVIVGAGPTGLMAAYLLQRCGVRFRIIDKALAPNRESRAAVMSARSLELFASLGLSETLLTKGIMTQQIDFHLSGRRKGGLNYDLCEINDTPFPFILMIPQSATEQTLLDALAAGGAEVERGVELVGLTPSQEGVDIEISQNGELSRLRAAYVLGADGGHSKVRHHLALPFTGAPYPQNFLLGDVQVNWENGHDHFRIFMHGERIGLFLPLAGSGLSRVMTTDIGAADNNLNGDGDNDTRYAGHDNHNVSAKERDDGEPAALELEELQRAFSSAAQVPVTLGNAQWLTKFRTHHRCVDHYRIGRIFVAGDAAHIHSPAGGQGMNTGLQDAANLAWKLAAVLQHDAPESLLETYESERLPVARDTIAFTDKLFSLAAGQSGWRARLRDALAPVVVGPASRLGFVQAKAFRKFAQLDIRYGENPFLAPPGSSDAPARPGIRAPNAQLSRHQDLFDVLAGYCFHVLVLSRRRLSPPQAAAVLKSLASLASETVKTALVARLTVGIHPGVETVTGKDVFVRYGLVNDTAQAVLLIRPDGVIAWRGDNDDLSPLIAFLQRFSAAEGSSSPSS</sequence>
<dbReference type="OrthoDB" id="8672648at2"/>
<dbReference type="RefSeq" id="WP_025424471.1">
    <property type="nucleotide sequence ID" value="NZ_CP006570.1"/>
</dbReference>
<evidence type="ECO:0000259" key="5">
    <source>
        <dbReference type="Pfam" id="PF01494"/>
    </source>
</evidence>
<dbReference type="Gene3D" id="3.30.70.2450">
    <property type="match status" value="1"/>
</dbReference>
<geneLocation type="plasmid" evidence="6 7">
    <name>pHS1</name>
</geneLocation>
<dbReference type="InterPro" id="IPR036188">
    <property type="entry name" value="FAD/NAD-bd_sf"/>
</dbReference>
<dbReference type="InterPro" id="IPR050641">
    <property type="entry name" value="RIFMO-like"/>
</dbReference>
<gene>
    <name evidence="6" type="ORF">Sant_P0299</name>
</gene>
<dbReference type="GO" id="GO:0016709">
    <property type="term" value="F:oxidoreductase activity, acting on paired donors, with incorporation or reduction of molecular oxygen, NAD(P)H as one donor, and incorporation of one atom of oxygen"/>
    <property type="evidence" value="ECO:0007669"/>
    <property type="project" value="UniProtKB-ARBA"/>
</dbReference>
<reference evidence="6 7" key="1">
    <citation type="journal article" date="2014" name="Genome Biol. Evol.">
        <title>Genome degeneration and adaptation in a nascent stage of symbiosis.</title>
        <authorList>
            <person name="Oakeson K.F."/>
            <person name="Gil R."/>
            <person name="Clayton A.L."/>
            <person name="Dunn D.M."/>
            <person name="von Niederhausern A.C."/>
            <person name="Hamil C."/>
            <person name="Aoyagi A."/>
            <person name="Duval B."/>
            <person name="Baca A."/>
            <person name="Silva F.J."/>
            <person name="Vallier A."/>
            <person name="Jackson D.G."/>
            <person name="Latorre A."/>
            <person name="Weiss R.B."/>
            <person name="Heddi A."/>
            <person name="Moya A."/>
            <person name="Dale C."/>
        </authorList>
    </citation>
    <scope>NUCLEOTIDE SEQUENCE [LARGE SCALE GENOMIC DNA]</scope>
    <source>
        <strain evidence="6 7">HS1</strain>
        <plasmid evidence="7">Plasmid pHS1</plasmid>
    </source>
</reference>
<dbReference type="InterPro" id="IPR002938">
    <property type="entry name" value="FAD-bd"/>
</dbReference>
<feature type="region of interest" description="Disordered" evidence="4">
    <location>
        <begin position="238"/>
        <end position="264"/>
    </location>
</feature>
<dbReference type="Pfam" id="PF01494">
    <property type="entry name" value="FAD_binding_3"/>
    <property type="match status" value="1"/>
</dbReference>
<protein>
    <submittedName>
        <fullName evidence="6">Putative monooxygenase, FAD-binding protein</fullName>
    </submittedName>
</protein>
<feature type="compositionally biased region" description="Basic and acidic residues" evidence="4">
    <location>
        <begin position="244"/>
        <end position="264"/>
    </location>
</feature>
<keyword evidence="6" id="KW-0560">Oxidoreductase</keyword>
<proteinExistence type="predicted"/>
<keyword evidence="3" id="KW-0274">FAD</keyword>
<keyword evidence="6" id="KW-0503">Monooxygenase</keyword>
<dbReference type="KEGG" id="sod:Sant_P0299"/>
<evidence type="ECO:0000256" key="3">
    <source>
        <dbReference type="ARBA" id="ARBA00022827"/>
    </source>
</evidence>
<dbReference type="PATRIC" id="fig|1239307.3.peg.4858"/>
<keyword evidence="6" id="KW-0614">Plasmid</keyword>